<dbReference type="AlphaFoldDB" id="A0A397P7B8"/>
<reference evidence="1 2" key="1">
    <citation type="submission" date="2018-08" db="EMBL/GenBank/DDBJ databases">
        <title>Genomic Encyclopedia of Archaeal and Bacterial Type Strains, Phase II (KMG-II): from individual species to whole genera.</title>
        <authorList>
            <person name="Goeker M."/>
        </authorList>
    </citation>
    <scope>NUCLEOTIDE SEQUENCE [LARGE SCALE GENOMIC DNA]</scope>
    <source>
        <strain evidence="1 2">DSM 5002</strain>
    </source>
</reference>
<protein>
    <submittedName>
        <fullName evidence="1">Uncharacterized protein DUF937</fullName>
    </submittedName>
</protein>
<proteinExistence type="predicted"/>
<gene>
    <name evidence="1" type="ORF">BXY53_2733</name>
</gene>
<name>A0A397P7B8_9HYPH</name>
<evidence type="ECO:0000313" key="2">
    <source>
        <dbReference type="Proteomes" id="UP000266273"/>
    </source>
</evidence>
<dbReference type="EMBL" id="QXDF01000005">
    <property type="protein sequence ID" value="RIA45446.1"/>
    <property type="molecule type" value="Genomic_DNA"/>
</dbReference>
<dbReference type="Proteomes" id="UP000266273">
    <property type="component" value="Unassembled WGS sequence"/>
</dbReference>
<organism evidence="1 2">
    <name type="scientific">Dichotomicrobium thermohalophilum</name>
    <dbReference type="NCBI Taxonomy" id="933063"/>
    <lineage>
        <taxon>Bacteria</taxon>
        <taxon>Pseudomonadati</taxon>
        <taxon>Pseudomonadota</taxon>
        <taxon>Alphaproteobacteria</taxon>
        <taxon>Hyphomicrobiales</taxon>
        <taxon>Hyphomicrobiaceae</taxon>
        <taxon>Dichotomicrobium</taxon>
    </lineage>
</organism>
<sequence length="372" mass="38764">MSTNLVSIAMQYITPEMIGRFASALGIDRRLISQAVSAAVPALIGSFAGIASKPGGAATIDAAVRDQDPSILDSISGMLEGGSQQDLIQKGSNTLATLLGPSSVPSLASAIGKFAGMSQGTSSSLLGMLAPAVLGIIGKQKEQKGLDTSGMARLLSAQKQHVNEALPAGFSNYLKGVDIPGLRAPATPTREKVAHAAFSQAKPAEKRSSPRILTWLLPIAAVAAVAWWFLGDRGTTVSETPVDETVVGERTTSTQTVETGPVRLVAGGVDLATAWDKTFSELRTTLEGVSDVETAQSALPKLQAAASELERLAQLSEELSPAGRTALARLVDQAQPRLAQLYEKVLAIPGVAEIAQPRIEVVRSQLNTLARA</sequence>
<dbReference type="InterPro" id="IPR009282">
    <property type="entry name" value="DUF937"/>
</dbReference>
<dbReference type="OrthoDB" id="7955898at2"/>
<comment type="caution">
    <text evidence="1">The sequence shown here is derived from an EMBL/GenBank/DDBJ whole genome shotgun (WGS) entry which is preliminary data.</text>
</comment>
<evidence type="ECO:0000313" key="1">
    <source>
        <dbReference type="EMBL" id="RIA45446.1"/>
    </source>
</evidence>
<dbReference type="RefSeq" id="WP_119062540.1">
    <property type="nucleotide sequence ID" value="NZ_QXDF01000005.1"/>
</dbReference>
<accession>A0A397P7B8</accession>
<dbReference type="Pfam" id="PF06078">
    <property type="entry name" value="DUF937"/>
    <property type="match status" value="1"/>
</dbReference>
<keyword evidence="2" id="KW-1185">Reference proteome</keyword>